<dbReference type="AlphaFoldDB" id="A0AAT9GIL6"/>
<accession>A0AAT9GIL6</accession>
<evidence type="ECO:0000313" key="1">
    <source>
        <dbReference type="EMBL" id="BFG70511.1"/>
    </source>
</evidence>
<gene>
    <name evidence="1" type="ORF">KACHI17_13920</name>
</gene>
<dbReference type="Pfam" id="PF25594">
    <property type="entry name" value="GldB_lipo"/>
    <property type="match status" value="1"/>
</dbReference>
<sequence>MVLFACGEKKFIPDVTGIEAPLSLQRFEQSFFTLDTTKLDESLLDLTNEYRGFPQDFLFNIMGTRPDAVRQDIPTFIRSYQPLWKEIQAKFKDMTEEVNTIQYGLKMVKYYFAEYKLPERVITFIGPLNSYGSIITPDGLAVGLQLYLGADHPVYQSEEGQQMYPKYISRRFDRAYIPVNAIKNIIDDLYPPNYADKPLVEQMIEAGKRLYLLDQFLPETADTLKTGYTAKQLEGCLENEKNIWSFFIQNNLLYIVDPEMVRDYMSDAPNTTALGEASPGFIGQFVGWQIVKKWMVKQKDPQNLMRLMETSAKKIFEEAKYKP</sequence>
<evidence type="ECO:0008006" key="2">
    <source>
        <dbReference type="Google" id="ProtNLM"/>
    </source>
</evidence>
<organism evidence="1">
    <name type="scientific">Sediminibacterium sp. KACHI17</name>
    <dbReference type="NCBI Taxonomy" id="1751071"/>
    <lineage>
        <taxon>Bacteria</taxon>
        <taxon>Pseudomonadati</taxon>
        <taxon>Bacteroidota</taxon>
        <taxon>Chitinophagia</taxon>
        <taxon>Chitinophagales</taxon>
        <taxon>Chitinophagaceae</taxon>
        <taxon>Sediminibacterium</taxon>
    </lineage>
</organism>
<dbReference type="EMBL" id="AP029612">
    <property type="protein sequence ID" value="BFG70511.1"/>
    <property type="molecule type" value="Genomic_DNA"/>
</dbReference>
<name>A0AAT9GIL6_9BACT</name>
<proteinExistence type="predicted"/>
<protein>
    <recommendedName>
        <fullName evidence="2">Gliding motility lipoprotein GldB</fullName>
    </recommendedName>
</protein>
<reference evidence="1" key="1">
    <citation type="submission" date="2024-02" db="EMBL/GenBank/DDBJ databases">
        <title>Sediminibacterium planktonica sp. nov. and Sediminibacterium longus sp. nov., isolated from surface lake and river water.</title>
        <authorList>
            <person name="Watanabe K."/>
            <person name="Takemine S."/>
            <person name="Ishii Y."/>
            <person name="Ogata Y."/>
            <person name="Shindo C."/>
            <person name="Suda W."/>
        </authorList>
    </citation>
    <scope>NUCLEOTIDE SEQUENCE</scope>
    <source>
        <strain evidence="1">KACHI17</strain>
    </source>
</reference>
<dbReference type="InterPro" id="IPR019853">
    <property type="entry name" value="GldB-like"/>
</dbReference>